<evidence type="ECO:0000313" key="4">
    <source>
        <dbReference type="Proteomes" id="UP000007303"/>
    </source>
</evidence>
<feature type="domain" description="UBA" evidence="2">
    <location>
        <begin position="363"/>
        <end position="403"/>
    </location>
</feature>
<dbReference type="HOGENOM" id="CLU_030806_0_0_1"/>
<feature type="region of interest" description="Disordered" evidence="1">
    <location>
        <begin position="509"/>
        <end position="543"/>
    </location>
</feature>
<dbReference type="PANTHER" id="PTHR12948:SF3">
    <property type="entry name" value="NEDD8 ULTIMATE BUSTER 1"/>
    <property type="match status" value="1"/>
</dbReference>
<dbReference type="STRING" id="99883.ENSTNIP00000016539"/>
<dbReference type="GeneTree" id="ENSGT00390000010557"/>
<dbReference type="CDD" id="cd14292">
    <property type="entry name" value="UBA2_NUB1"/>
    <property type="match status" value="1"/>
</dbReference>
<accession>H3D7P8</accession>
<dbReference type="InterPro" id="IPR039749">
    <property type="entry name" value="NUB1"/>
</dbReference>
<sequence>MAEQNLVAKLKNQLKQEKILLWNPPYTEDLNQPGQQHMQELARRYASLLGLQTADVGSALESIRVQAVNRGKGNKRFRDMKMATLELLLPRESRKDPKTKTHLETKLDVLVQELMDRIGEEFGLKSIKLILNGKTLISDQSLEEQGVKNHSKMMVLKLSDGEWKAATDEKQNQQESIQRTQKGFQILSEQDGSYDPDTTPFLEIADQKGNPLKVPHSEKKALVLAMGFHEKGRSLMKKKQFENALSHLLQADHHFSKCGSALLSSVDNFAVLQLDIVWCYRALEALSCLDDAKKRLQRAEDGFLQCYGQQQQRLLMIKGNTGREEVLFLRLYLLQSLLFYIEGNDVLAKRQLDKVESLYSRVSLDSDKMTQLMTMGFTEREARLGLRACQGDVEDATIHISNQRQEQMEQRQRERQKRSRRLEVISVLTELGYSRKEASRAAHLADGDVDKACGILLDSGPPQCSASLQLLYLGFERDSSKTALRRTGGDVQAAAQLLANQGVLSADLLTRSSSSSPPPSSENPSTSSESAGETPRRSEDNELVKEVLEDICLHEEDYLDLTLEEETELINTMKGYLNSGS</sequence>
<proteinExistence type="predicted"/>
<evidence type="ECO:0000313" key="3">
    <source>
        <dbReference type="Ensembl" id="ENSTNIP00000016539.1"/>
    </source>
</evidence>
<dbReference type="Pfam" id="PF00627">
    <property type="entry name" value="UBA"/>
    <property type="match status" value="2"/>
</dbReference>
<dbReference type="OMA" id="EQKRYGM"/>
<dbReference type="GO" id="GO:2000058">
    <property type="term" value="P:regulation of ubiquitin-dependent protein catabolic process"/>
    <property type="evidence" value="ECO:0007669"/>
    <property type="project" value="TreeGrafter"/>
</dbReference>
<reference evidence="4" key="1">
    <citation type="journal article" date="2004" name="Nature">
        <title>Genome duplication in the teleost fish Tetraodon nigroviridis reveals the early vertebrate proto-karyotype.</title>
        <authorList>
            <person name="Jaillon O."/>
            <person name="Aury J.-M."/>
            <person name="Brunet F."/>
            <person name="Petit J.-L."/>
            <person name="Stange-Thomann N."/>
            <person name="Mauceli E."/>
            <person name="Bouneau L."/>
            <person name="Fischer C."/>
            <person name="Ozouf-Costaz C."/>
            <person name="Bernot A."/>
            <person name="Nicaud S."/>
            <person name="Jaffe D."/>
            <person name="Fisher S."/>
            <person name="Lutfalla G."/>
            <person name="Dossat C."/>
            <person name="Segurens B."/>
            <person name="Dasilva C."/>
            <person name="Salanoubat M."/>
            <person name="Levy M."/>
            <person name="Boudet N."/>
            <person name="Castellano S."/>
            <person name="Anthouard V."/>
            <person name="Jubin C."/>
            <person name="Castelli V."/>
            <person name="Katinka M."/>
            <person name="Vacherie B."/>
            <person name="Biemont C."/>
            <person name="Skalli Z."/>
            <person name="Cattolico L."/>
            <person name="Poulain J."/>
            <person name="De Berardinis V."/>
            <person name="Cruaud C."/>
            <person name="Duprat S."/>
            <person name="Brottier P."/>
            <person name="Coutanceau J.-P."/>
            <person name="Gouzy J."/>
            <person name="Parra G."/>
            <person name="Lardier G."/>
            <person name="Chapple C."/>
            <person name="McKernan K.J."/>
            <person name="McEwan P."/>
            <person name="Bosak S."/>
            <person name="Kellis M."/>
            <person name="Volff J.-N."/>
            <person name="Guigo R."/>
            <person name="Zody M.C."/>
            <person name="Mesirov J."/>
            <person name="Lindblad-Toh K."/>
            <person name="Birren B."/>
            <person name="Nusbaum C."/>
            <person name="Kahn D."/>
            <person name="Robinson-Rechavi M."/>
            <person name="Laudet V."/>
            <person name="Schachter V."/>
            <person name="Quetier F."/>
            <person name="Saurin W."/>
            <person name="Scarpelli C."/>
            <person name="Wincker P."/>
            <person name="Lander E.S."/>
            <person name="Weissenbach J."/>
            <person name="Roest Crollius H."/>
        </authorList>
    </citation>
    <scope>NUCLEOTIDE SEQUENCE [LARGE SCALE GENOMIC DNA]</scope>
</reference>
<dbReference type="CDD" id="cd17062">
    <property type="entry name" value="Ubl_NUB1"/>
    <property type="match status" value="1"/>
</dbReference>
<evidence type="ECO:0000259" key="2">
    <source>
        <dbReference type="PROSITE" id="PS50030"/>
    </source>
</evidence>
<dbReference type="InterPro" id="IPR041207">
    <property type="entry name" value="NUB1_ubiquitin-like_dom"/>
</dbReference>
<protein>
    <submittedName>
        <fullName evidence="3">Negative regulator of ubiquitin-like proteins 1</fullName>
    </submittedName>
</protein>
<dbReference type="Proteomes" id="UP000007303">
    <property type="component" value="Unassembled WGS sequence"/>
</dbReference>
<dbReference type="InterPro" id="IPR015940">
    <property type="entry name" value="UBA"/>
</dbReference>
<dbReference type="PROSITE" id="PS50030">
    <property type="entry name" value="UBA"/>
    <property type="match status" value="3"/>
</dbReference>
<dbReference type="CDD" id="cd14291">
    <property type="entry name" value="UBA1_NUB1_like"/>
    <property type="match status" value="1"/>
</dbReference>
<dbReference type="InterPro" id="IPR009060">
    <property type="entry name" value="UBA-like_sf"/>
</dbReference>
<dbReference type="Gene3D" id="1.10.8.10">
    <property type="entry name" value="DNA helicase RuvA subunit, C-terminal domain"/>
    <property type="match status" value="3"/>
</dbReference>
<dbReference type="PANTHER" id="PTHR12948">
    <property type="entry name" value="NEDD8 ULTIMATE BUSTER-1 BS4 PROTEIN"/>
    <property type="match status" value="1"/>
</dbReference>
<reference evidence="3" key="2">
    <citation type="submission" date="2025-08" db="UniProtKB">
        <authorList>
            <consortium name="Ensembl"/>
        </authorList>
    </citation>
    <scope>IDENTIFICATION</scope>
</reference>
<dbReference type="Pfam" id="PF26285">
    <property type="entry name" value="SASH1_Homeodomain"/>
    <property type="match status" value="1"/>
</dbReference>
<dbReference type="InParanoid" id="H3D7P8"/>
<dbReference type="Pfam" id="PF18037">
    <property type="entry name" value="Ubiquitin_5"/>
    <property type="match status" value="1"/>
</dbReference>
<reference evidence="3" key="3">
    <citation type="submission" date="2025-09" db="UniProtKB">
        <authorList>
            <consortium name="Ensembl"/>
        </authorList>
    </citation>
    <scope>IDENTIFICATION</scope>
</reference>
<feature type="domain" description="UBA" evidence="2">
    <location>
        <begin position="469"/>
        <end position="501"/>
    </location>
</feature>
<dbReference type="InterPro" id="IPR058666">
    <property type="entry name" value="SASH1/NUB1_homeodomain"/>
</dbReference>
<feature type="compositionally biased region" description="Basic and acidic residues" evidence="1">
    <location>
        <begin position="534"/>
        <end position="543"/>
    </location>
</feature>
<dbReference type="AlphaFoldDB" id="H3D7P8"/>
<organism evidence="3 4">
    <name type="scientific">Tetraodon nigroviridis</name>
    <name type="common">Spotted green pufferfish</name>
    <name type="synonym">Chelonodon nigroviridis</name>
    <dbReference type="NCBI Taxonomy" id="99883"/>
    <lineage>
        <taxon>Eukaryota</taxon>
        <taxon>Metazoa</taxon>
        <taxon>Chordata</taxon>
        <taxon>Craniata</taxon>
        <taxon>Vertebrata</taxon>
        <taxon>Euteleostomi</taxon>
        <taxon>Actinopterygii</taxon>
        <taxon>Neopterygii</taxon>
        <taxon>Teleostei</taxon>
        <taxon>Neoteleostei</taxon>
        <taxon>Acanthomorphata</taxon>
        <taxon>Eupercaria</taxon>
        <taxon>Tetraodontiformes</taxon>
        <taxon>Tetradontoidea</taxon>
        <taxon>Tetraodontidae</taxon>
        <taxon>Tetraodon</taxon>
    </lineage>
</organism>
<dbReference type="SUPFAM" id="SSF54236">
    <property type="entry name" value="Ubiquitin-like"/>
    <property type="match status" value="1"/>
</dbReference>
<dbReference type="Ensembl" id="ENSTNIT00000016752.1">
    <property type="protein sequence ID" value="ENSTNIP00000016539.1"/>
    <property type="gene ID" value="ENSTNIG00000013543.1"/>
</dbReference>
<dbReference type="SMART" id="SM00165">
    <property type="entry name" value="UBA"/>
    <property type="match status" value="3"/>
</dbReference>
<name>H3D7P8_TETNG</name>
<keyword evidence="4" id="KW-1185">Reference proteome</keyword>
<dbReference type="SUPFAM" id="SSF46934">
    <property type="entry name" value="UBA-like"/>
    <property type="match status" value="3"/>
</dbReference>
<dbReference type="Gene3D" id="3.10.20.90">
    <property type="entry name" value="Phosphatidylinositol 3-kinase Catalytic Subunit, Chain A, domain 1"/>
    <property type="match status" value="1"/>
</dbReference>
<feature type="domain" description="UBA" evidence="2">
    <location>
        <begin position="414"/>
        <end position="459"/>
    </location>
</feature>
<evidence type="ECO:0000256" key="1">
    <source>
        <dbReference type="SAM" id="MobiDB-lite"/>
    </source>
</evidence>
<dbReference type="InterPro" id="IPR029071">
    <property type="entry name" value="Ubiquitin-like_domsf"/>
</dbReference>